<sequence>MCLKKENMQVAIKTKSPRSPWRHTTRQPAKPRLSRKVIRSARVNLNRYWNKFEEMAANKVPLTFIPTEDCMFLSSVDNEINENILNEWREIGN</sequence>
<name>A0A8K0DAT4_IGNLU</name>
<evidence type="ECO:0000313" key="3">
    <source>
        <dbReference type="Proteomes" id="UP000801492"/>
    </source>
</evidence>
<evidence type="ECO:0000256" key="1">
    <source>
        <dbReference type="SAM" id="MobiDB-lite"/>
    </source>
</evidence>
<dbReference type="AlphaFoldDB" id="A0A8K0DAT4"/>
<proteinExistence type="predicted"/>
<accession>A0A8K0DAT4</accession>
<keyword evidence="3" id="KW-1185">Reference proteome</keyword>
<evidence type="ECO:0000313" key="2">
    <source>
        <dbReference type="EMBL" id="KAF2897490.1"/>
    </source>
</evidence>
<protein>
    <submittedName>
        <fullName evidence="2">Uncharacterized protein</fullName>
    </submittedName>
</protein>
<organism evidence="2 3">
    <name type="scientific">Ignelater luminosus</name>
    <name type="common">Cucubano</name>
    <name type="synonym">Pyrophorus luminosus</name>
    <dbReference type="NCBI Taxonomy" id="2038154"/>
    <lineage>
        <taxon>Eukaryota</taxon>
        <taxon>Metazoa</taxon>
        <taxon>Ecdysozoa</taxon>
        <taxon>Arthropoda</taxon>
        <taxon>Hexapoda</taxon>
        <taxon>Insecta</taxon>
        <taxon>Pterygota</taxon>
        <taxon>Neoptera</taxon>
        <taxon>Endopterygota</taxon>
        <taxon>Coleoptera</taxon>
        <taxon>Polyphaga</taxon>
        <taxon>Elateriformia</taxon>
        <taxon>Elateroidea</taxon>
        <taxon>Elateridae</taxon>
        <taxon>Agrypninae</taxon>
        <taxon>Pyrophorini</taxon>
        <taxon>Ignelater</taxon>
    </lineage>
</organism>
<dbReference type="Proteomes" id="UP000801492">
    <property type="component" value="Unassembled WGS sequence"/>
</dbReference>
<gene>
    <name evidence="2" type="ORF">ILUMI_08689</name>
</gene>
<comment type="caution">
    <text evidence="2">The sequence shown here is derived from an EMBL/GenBank/DDBJ whole genome shotgun (WGS) entry which is preliminary data.</text>
</comment>
<feature type="region of interest" description="Disordered" evidence="1">
    <location>
        <begin position="1"/>
        <end position="33"/>
    </location>
</feature>
<dbReference type="OrthoDB" id="8194217at2759"/>
<dbReference type="EMBL" id="VTPC01004109">
    <property type="protein sequence ID" value="KAF2897490.1"/>
    <property type="molecule type" value="Genomic_DNA"/>
</dbReference>
<reference evidence="2" key="1">
    <citation type="submission" date="2019-08" db="EMBL/GenBank/DDBJ databases">
        <title>The genome of the North American firefly Photinus pyralis.</title>
        <authorList>
            <consortium name="Photinus pyralis genome working group"/>
            <person name="Fallon T.R."/>
            <person name="Sander Lower S.E."/>
            <person name="Weng J.-K."/>
        </authorList>
    </citation>
    <scope>NUCLEOTIDE SEQUENCE</scope>
    <source>
        <strain evidence="2">TRF0915ILg1</strain>
        <tissue evidence="2">Whole body</tissue>
    </source>
</reference>